<accession>A0ABW6HZX3</accession>
<dbReference type="EMBL" id="JBHZPZ010000031">
    <property type="protein sequence ID" value="MFE3869575.1"/>
    <property type="molecule type" value="Genomic_DNA"/>
</dbReference>
<dbReference type="RefSeq" id="WP_379856182.1">
    <property type="nucleotide sequence ID" value="NZ_JBHZPZ010000031.1"/>
</dbReference>
<reference evidence="1 2" key="1">
    <citation type="submission" date="2024-06" db="EMBL/GenBank/DDBJ databases">
        <title>Flavobacterium spp. isolated from glacier.</title>
        <authorList>
            <person name="Han D."/>
        </authorList>
    </citation>
    <scope>NUCLEOTIDE SEQUENCE [LARGE SCALE GENOMIC DNA]</scope>
    <source>
        <strain evidence="1 2">LS2P90</strain>
    </source>
</reference>
<proteinExistence type="predicted"/>
<name>A0ABW6HZX3_9FLAO</name>
<gene>
    <name evidence="1" type="ORF">ACFX5E_16050</name>
</gene>
<evidence type="ECO:0008006" key="3">
    <source>
        <dbReference type="Google" id="ProtNLM"/>
    </source>
</evidence>
<keyword evidence="2" id="KW-1185">Reference proteome</keyword>
<feature type="non-terminal residue" evidence="1">
    <location>
        <position position="587"/>
    </location>
</feature>
<comment type="caution">
    <text evidence="1">The sequence shown here is derived from an EMBL/GenBank/DDBJ whole genome shotgun (WGS) entry which is preliminary data.</text>
</comment>
<dbReference type="Proteomes" id="UP001600109">
    <property type="component" value="Unassembled WGS sequence"/>
</dbReference>
<protein>
    <recommendedName>
        <fullName evidence="3">Ig-like domain-containing protein</fullName>
    </recommendedName>
</protein>
<evidence type="ECO:0000313" key="2">
    <source>
        <dbReference type="Proteomes" id="UP001600109"/>
    </source>
</evidence>
<organism evidence="1 2">
    <name type="scientific">Flavobacterium xylosi</name>
    <dbReference type="NCBI Taxonomy" id="3230415"/>
    <lineage>
        <taxon>Bacteria</taxon>
        <taxon>Pseudomonadati</taxon>
        <taxon>Bacteroidota</taxon>
        <taxon>Flavobacteriia</taxon>
        <taxon>Flavobacteriales</taxon>
        <taxon>Flavobacteriaceae</taxon>
        <taxon>Flavobacterium</taxon>
    </lineage>
</organism>
<evidence type="ECO:0000313" key="1">
    <source>
        <dbReference type="EMBL" id="MFE3869575.1"/>
    </source>
</evidence>
<sequence length="587" mass="61446">MEKITLLKFFEFLSSKINCWITPKNINSKSGFFKYNERNPIDNLSKSISLGLLTKKDQFKFGSQALFIIFVFLIPSQMQAQHPYGFMDGNVSNADGKLDWENVFKKSGLPSGSISTGIIYDGNAPDSIYSGGGTKDHLRINGPNASQSWQWKTADGSSSDKTNIQEAGAILIGSKIYFFGNRYSADGTTTIGFWFFQDVVDPIAGGRFSGEHAVGDILVVADISNGGAVGNIVAYQWVGDGNGNVPGNGGPLIKINTSETTLAATVNANAETTPWLHQSKNVVANLMPAITFFEGFIDLTTLSNTNPCFSSFLVETRSSNPVNSVLEDFTSGAFNVRPSVTVADITKCQDDILGVLTAVPSGGIEPLQYEWTVPATSANPGNASSFSPTVAGIYSVVVIGKGIGGVGTCRSLPDSATVTINPTPAGTNTSQTLCSSAAGGITASFDLTSKNTTVVGASTTVSVLGWYETYNAGVFSNLISPANAYVSGNKTVYAKLSGTGGCIGVANNLLTVNTTPAGTNTSQTLCSSAAGGITASFDLTSKNTTVVGGSTTVSVLGWYETYNAGVFSNLISPANAYVSGNKTVYAK</sequence>